<dbReference type="Pfam" id="PF13751">
    <property type="entry name" value="DDE_Tnp_1_6"/>
    <property type="match status" value="1"/>
</dbReference>
<evidence type="ECO:0000259" key="1">
    <source>
        <dbReference type="Pfam" id="PF13751"/>
    </source>
</evidence>
<organism evidence="2 3">
    <name type="scientific">Flavobacterium chungnamense</name>
    <dbReference type="NCBI Taxonomy" id="706182"/>
    <lineage>
        <taxon>Bacteria</taxon>
        <taxon>Pseudomonadati</taxon>
        <taxon>Bacteroidota</taxon>
        <taxon>Flavobacteriia</taxon>
        <taxon>Flavobacteriales</taxon>
        <taxon>Flavobacteriaceae</taxon>
        <taxon>Flavobacterium</taxon>
    </lineage>
</organism>
<dbReference type="PANTHER" id="PTHR33408">
    <property type="entry name" value="TRANSPOSASE"/>
    <property type="match status" value="1"/>
</dbReference>
<dbReference type="Proteomes" id="UP001500426">
    <property type="component" value="Unassembled WGS sequence"/>
</dbReference>
<sequence length="327" mass="37461">MNSLEDKIDEFGNIIRPKYLSNHTHYSPIDSDARVSVKPGKARQLNYFGQIAVDDAHHVITGACSDFADKRDSQCIEKIVALTEENLNENDIQLEELLADGGYSSGEALEYLHKKNIDAYIPNFGQYKPFREGFVFNKELHQYECIKEGGNNAILLFKGEKTDSKGYTKRTYRSSESDCKHCPLREQCCGKTTKFKKIDDSIHKEHYDRMHQKLTQNPHYAKKMVRVRSKTVEPVIGTLVNFTNMKRINTRGIQNANKHVLMAALTYNLKKYLRFVVKKPSILSQVLSLKQGKNIAFIKTLFLDLKPSIVSYLNFAIWNCSPKNNLA</sequence>
<feature type="domain" description="Transposase DDE" evidence="1">
    <location>
        <begin position="159"/>
        <end position="272"/>
    </location>
</feature>
<name>A0ABP7UTA9_9FLAO</name>
<keyword evidence="3" id="KW-1185">Reference proteome</keyword>
<gene>
    <name evidence="2" type="ORF">GCM10022388_18230</name>
</gene>
<evidence type="ECO:0000313" key="3">
    <source>
        <dbReference type="Proteomes" id="UP001500426"/>
    </source>
</evidence>
<accession>A0ABP7UTA9</accession>
<evidence type="ECO:0000313" key="2">
    <source>
        <dbReference type="EMBL" id="GAA4052332.1"/>
    </source>
</evidence>
<dbReference type="InterPro" id="IPR025668">
    <property type="entry name" value="Tnp_DDE_dom"/>
</dbReference>
<dbReference type="EMBL" id="BAABCS010000017">
    <property type="protein sequence ID" value="GAA4052332.1"/>
    <property type="molecule type" value="Genomic_DNA"/>
</dbReference>
<protein>
    <recommendedName>
        <fullName evidence="1">Transposase DDE domain-containing protein</fullName>
    </recommendedName>
</protein>
<reference evidence="3" key="1">
    <citation type="journal article" date="2019" name="Int. J. Syst. Evol. Microbiol.">
        <title>The Global Catalogue of Microorganisms (GCM) 10K type strain sequencing project: providing services to taxonomists for standard genome sequencing and annotation.</title>
        <authorList>
            <consortium name="The Broad Institute Genomics Platform"/>
            <consortium name="The Broad Institute Genome Sequencing Center for Infectious Disease"/>
            <person name="Wu L."/>
            <person name="Ma J."/>
        </authorList>
    </citation>
    <scope>NUCLEOTIDE SEQUENCE [LARGE SCALE GENOMIC DNA]</scope>
    <source>
        <strain evidence="3">JCM 17068</strain>
    </source>
</reference>
<comment type="caution">
    <text evidence="2">The sequence shown here is derived from an EMBL/GenBank/DDBJ whole genome shotgun (WGS) entry which is preliminary data.</text>
</comment>
<proteinExistence type="predicted"/>